<name>A0A937XBG9_UNCEI</name>
<organism evidence="5 6">
    <name type="scientific">Eiseniibacteriota bacterium</name>
    <dbReference type="NCBI Taxonomy" id="2212470"/>
    <lineage>
        <taxon>Bacteria</taxon>
        <taxon>Candidatus Eiseniibacteriota</taxon>
    </lineage>
</organism>
<evidence type="ECO:0000256" key="3">
    <source>
        <dbReference type="ARBA" id="ARBA00023163"/>
    </source>
</evidence>
<dbReference type="NCBIfam" id="NF033788">
    <property type="entry name" value="HTH_metalloreg"/>
    <property type="match status" value="1"/>
</dbReference>
<dbReference type="EMBL" id="VGIY01000204">
    <property type="protein sequence ID" value="MBM3317857.1"/>
    <property type="molecule type" value="Genomic_DNA"/>
</dbReference>
<dbReference type="InterPro" id="IPR001845">
    <property type="entry name" value="HTH_ArsR_DNA-bd_dom"/>
</dbReference>
<dbReference type="Proteomes" id="UP000748308">
    <property type="component" value="Unassembled WGS sequence"/>
</dbReference>
<dbReference type="PROSITE" id="PS50987">
    <property type="entry name" value="HTH_ARSR_2"/>
    <property type="match status" value="1"/>
</dbReference>
<evidence type="ECO:0000259" key="4">
    <source>
        <dbReference type="PROSITE" id="PS50987"/>
    </source>
</evidence>
<dbReference type="InterPro" id="IPR011991">
    <property type="entry name" value="ArsR-like_HTH"/>
</dbReference>
<dbReference type="PANTHER" id="PTHR43132">
    <property type="entry name" value="ARSENICAL RESISTANCE OPERON REPRESSOR ARSR-RELATED"/>
    <property type="match status" value="1"/>
</dbReference>
<keyword evidence="2" id="KW-0238">DNA-binding</keyword>
<dbReference type="InterPro" id="IPR036390">
    <property type="entry name" value="WH_DNA-bd_sf"/>
</dbReference>
<dbReference type="SUPFAM" id="SSF46785">
    <property type="entry name" value="Winged helix' DNA-binding domain"/>
    <property type="match status" value="1"/>
</dbReference>
<gene>
    <name evidence="5" type="ORF">FJY75_08380</name>
</gene>
<feature type="domain" description="HTH arsR-type" evidence="4">
    <location>
        <begin position="5"/>
        <end position="99"/>
    </location>
</feature>
<dbReference type="SMART" id="SM00418">
    <property type="entry name" value="HTH_ARSR"/>
    <property type="match status" value="1"/>
</dbReference>
<evidence type="ECO:0000313" key="5">
    <source>
        <dbReference type="EMBL" id="MBM3317857.1"/>
    </source>
</evidence>
<keyword evidence="3" id="KW-0804">Transcription</keyword>
<dbReference type="GO" id="GO:0003677">
    <property type="term" value="F:DNA binding"/>
    <property type="evidence" value="ECO:0007669"/>
    <property type="project" value="UniProtKB-KW"/>
</dbReference>
<dbReference type="GO" id="GO:0003700">
    <property type="term" value="F:DNA-binding transcription factor activity"/>
    <property type="evidence" value="ECO:0007669"/>
    <property type="project" value="InterPro"/>
</dbReference>
<dbReference type="CDD" id="cd00090">
    <property type="entry name" value="HTH_ARSR"/>
    <property type="match status" value="1"/>
</dbReference>
<protein>
    <submittedName>
        <fullName evidence="5">Winged helix-turn-helix transcriptional regulator</fullName>
    </submittedName>
</protein>
<dbReference type="Pfam" id="PF01022">
    <property type="entry name" value="HTH_5"/>
    <property type="match status" value="1"/>
</dbReference>
<sequence length="125" mass="13630">MNKPTPEELELLHDQLCSALNDRTRIAILYELAGGSRHVSGLAAALGIPQATVSRHLRVLREGGIVSAAREANRVLCGLQDRRILTVLDMMREILAASIHRRSEAGARIRSARTRVGRGRRSSGG</sequence>
<reference evidence="5" key="1">
    <citation type="submission" date="2019-03" db="EMBL/GenBank/DDBJ databases">
        <title>Lake Tanganyika Metagenome-Assembled Genomes (MAGs).</title>
        <authorList>
            <person name="Tran P."/>
        </authorList>
    </citation>
    <scope>NUCLEOTIDE SEQUENCE</scope>
    <source>
        <strain evidence="5">M_DeepCast_400m_m2_100</strain>
    </source>
</reference>
<proteinExistence type="predicted"/>
<dbReference type="PANTHER" id="PTHR43132:SF2">
    <property type="entry name" value="ARSENICAL RESISTANCE OPERON REPRESSOR ARSR-RELATED"/>
    <property type="match status" value="1"/>
</dbReference>
<dbReference type="InterPro" id="IPR051011">
    <property type="entry name" value="Metal_resp_trans_reg"/>
</dbReference>
<dbReference type="AlphaFoldDB" id="A0A937XBG9"/>
<evidence type="ECO:0000256" key="1">
    <source>
        <dbReference type="ARBA" id="ARBA00023015"/>
    </source>
</evidence>
<dbReference type="PRINTS" id="PR00778">
    <property type="entry name" value="HTHARSR"/>
</dbReference>
<keyword evidence="1" id="KW-0805">Transcription regulation</keyword>
<comment type="caution">
    <text evidence="5">The sequence shown here is derived from an EMBL/GenBank/DDBJ whole genome shotgun (WGS) entry which is preliminary data.</text>
</comment>
<accession>A0A937XBG9</accession>
<dbReference type="Gene3D" id="1.10.10.10">
    <property type="entry name" value="Winged helix-like DNA-binding domain superfamily/Winged helix DNA-binding domain"/>
    <property type="match status" value="1"/>
</dbReference>
<evidence type="ECO:0000256" key="2">
    <source>
        <dbReference type="ARBA" id="ARBA00023125"/>
    </source>
</evidence>
<evidence type="ECO:0000313" key="6">
    <source>
        <dbReference type="Proteomes" id="UP000748308"/>
    </source>
</evidence>
<dbReference type="InterPro" id="IPR036388">
    <property type="entry name" value="WH-like_DNA-bd_sf"/>
</dbReference>